<dbReference type="InterPro" id="IPR021832">
    <property type="entry name" value="ANKRD13"/>
</dbReference>
<dbReference type="Pfam" id="PF11904">
    <property type="entry name" value="ANKRD13_C"/>
    <property type="match status" value="1"/>
</dbReference>
<reference evidence="9" key="1">
    <citation type="submission" date="2025-08" db="UniProtKB">
        <authorList>
            <consortium name="RefSeq"/>
        </authorList>
    </citation>
    <scope>IDENTIFICATION</scope>
</reference>
<evidence type="ECO:0000256" key="4">
    <source>
        <dbReference type="ARBA" id="ARBA00022824"/>
    </source>
</evidence>
<proteinExistence type="predicted"/>
<dbReference type="Proteomes" id="UP000079169">
    <property type="component" value="Unplaced"/>
</dbReference>
<dbReference type="GO" id="GO:0005102">
    <property type="term" value="F:signaling receptor binding"/>
    <property type="evidence" value="ECO:0007669"/>
    <property type="project" value="TreeGrafter"/>
</dbReference>
<dbReference type="PaxDb" id="121845-A0A3Q0JPK6"/>
<name>A0A3Q0JPK6_DIACI</name>
<accession>A0A3Q0JPK6</accession>
<dbReference type="KEGG" id="dci:113473283"/>
<evidence type="ECO:0000256" key="5">
    <source>
        <dbReference type="ARBA" id="ARBA00023043"/>
    </source>
</evidence>
<keyword evidence="8" id="KW-1185">Reference proteome</keyword>
<evidence type="ECO:0000313" key="9">
    <source>
        <dbReference type="RefSeq" id="XP_026688770.1"/>
    </source>
</evidence>
<dbReference type="GO" id="GO:0005783">
    <property type="term" value="C:endoplasmic reticulum"/>
    <property type="evidence" value="ECO:0007669"/>
    <property type="project" value="UniProtKB-SubCell"/>
</dbReference>
<comment type="subcellular location">
    <subcellularLocation>
        <location evidence="2">Endomembrane system</location>
    </subcellularLocation>
    <subcellularLocation>
        <location evidence="1">Endoplasmic reticulum</location>
    </subcellularLocation>
</comment>
<evidence type="ECO:0000256" key="2">
    <source>
        <dbReference type="ARBA" id="ARBA00004308"/>
    </source>
</evidence>
<organism evidence="8 9">
    <name type="scientific">Diaphorina citri</name>
    <name type="common">Asian citrus psyllid</name>
    <dbReference type="NCBI Taxonomy" id="121845"/>
    <lineage>
        <taxon>Eukaryota</taxon>
        <taxon>Metazoa</taxon>
        <taxon>Ecdysozoa</taxon>
        <taxon>Arthropoda</taxon>
        <taxon>Hexapoda</taxon>
        <taxon>Insecta</taxon>
        <taxon>Pterygota</taxon>
        <taxon>Neoptera</taxon>
        <taxon>Paraneoptera</taxon>
        <taxon>Hemiptera</taxon>
        <taxon>Sternorrhyncha</taxon>
        <taxon>Psylloidea</taxon>
        <taxon>Psyllidae</taxon>
        <taxon>Diaphorininae</taxon>
        <taxon>Diaphorina</taxon>
    </lineage>
</organism>
<gene>
    <name evidence="9" type="primary">LOC113473283</name>
</gene>
<dbReference type="AlphaFoldDB" id="A0A3Q0JPK6"/>
<feature type="domain" description="Ankyrin repeat" evidence="7">
    <location>
        <begin position="1"/>
        <end position="36"/>
    </location>
</feature>
<keyword evidence="3" id="KW-0677">Repeat</keyword>
<dbReference type="GO" id="GO:0006621">
    <property type="term" value="P:protein retention in ER lumen"/>
    <property type="evidence" value="ECO:0007669"/>
    <property type="project" value="TreeGrafter"/>
</dbReference>
<evidence type="ECO:0000313" key="8">
    <source>
        <dbReference type="Proteomes" id="UP000079169"/>
    </source>
</evidence>
<dbReference type="PANTHER" id="PTHR12447">
    <property type="entry name" value="ANKYRIN REPEAT DOMAIN-CONTAINING PROTEIN 13"/>
    <property type="match status" value="1"/>
</dbReference>
<keyword evidence="4" id="KW-0256">Endoplasmic reticulum</keyword>
<dbReference type="STRING" id="121845.A0A3Q0JPK6"/>
<sequence length="56" mass="6404">MKLPPGFPVKIDIPILPTVTARITFQDFQFKDDIEATLFEIPKDYIEDPNRSVVAL</sequence>
<evidence type="ECO:0000256" key="3">
    <source>
        <dbReference type="ARBA" id="ARBA00022737"/>
    </source>
</evidence>
<dbReference type="GeneID" id="113473283"/>
<evidence type="ECO:0000259" key="7">
    <source>
        <dbReference type="Pfam" id="PF11904"/>
    </source>
</evidence>
<dbReference type="PANTHER" id="PTHR12447:SF25">
    <property type="entry name" value="ANKYRIN REPEAT DOMAIN-CONTAINING PROTEIN 13C"/>
    <property type="match status" value="1"/>
</dbReference>
<evidence type="ECO:0000256" key="1">
    <source>
        <dbReference type="ARBA" id="ARBA00004240"/>
    </source>
</evidence>
<keyword evidence="5" id="KW-0040">ANK repeat</keyword>
<evidence type="ECO:0000256" key="6">
    <source>
        <dbReference type="ARBA" id="ARBA00023136"/>
    </source>
</evidence>
<protein>
    <submittedName>
        <fullName evidence="9">Ankyrin repeat domain-containing protein 13C-like</fullName>
    </submittedName>
</protein>
<keyword evidence="6" id="KW-0472">Membrane</keyword>
<dbReference type="InterPro" id="IPR055285">
    <property type="entry name" value="ANKRD13_C"/>
</dbReference>
<dbReference type="RefSeq" id="XP_026688770.1">
    <property type="nucleotide sequence ID" value="XM_026832969.1"/>
</dbReference>